<keyword evidence="2" id="KW-1185">Reference proteome</keyword>
<protein>
    <submittedName>
        <fullName evidence="1">Uncharacterized protein</fullName>
    </submittedName>
</protein>
<sequence>MSVEEFGRAVDLLARQVGHWEAPRWRATAGSGGILPNRGPVVAGSAVSVDRDAPPARRDLMHALVQRIADRAADAEGEPRRPVPRLSNDLALTDQLKVVAADLVAAGPAPDLLGAAVADVQETRRAL</sequence>
<dbReference type="KEGG" id="pry:Prubr_14200"/>
<dbReference type="EMBL" id="AP023359">
    <property type="protein sequence ID" value="BCJ64399.1"/>
    <property type="molecule type" value="Genomic_DNA"/>
</dbReference>
<dbReference type="AlphaFoldDB" id="A0A810MWP3"/>
<proteinExistence type="predicted"/>
<dbReference type="RefSeq" id="WP_212822701.1">
    <property type="nucleotide sequence ID" value="NZ_AP023359.1"/>
</dbReference>
<gene>
    <name evidence="1" type="ORF">Prubr_14200</name>
</gene>
<accession>A0A810MWP3</accession>
<reference evidence="1" key="1">
    <citation type="submission" date="2020-08" db="EMBL/GenBank/DDBJ databases">
        <title>Whole genome shotgun sequence of Polymorphospora rubra NBRC 101157.</title>
        <authorList>
            <person name="Komaki H."/>
            <person name="Tamura T."/>
        </authorList>
    </citation>
    <scope>NUCLEOTIDE SEQUENCE</scope>
    <source>
        <strain evidence="1">NBRC 101157</strain>
    </source>
</reference>
<evidence type="ECO:0000313" key="2">
    <source>
        <dbReference type="Proteomes" id="UP000680866"/>
    </source>
</evidence>
<name>A0A810MWP3_9ACTN</name>
<evidence type="ECO:0000313" key="1">
    <source>
        <dbReference type="EMBL" id="BCJ64399.1"/>
    </source>
</evidence>
<dbReference type="Proteomes" id="UP000680866">
    <property type="component" value="Chromosome"/>
</dbReference>
<organism evidence="1 2">
    <name type="scientific">Polymorphospora rubra</name>
    <dbReference type="NCBI Taxonomy" id="338584"/>
    <lineage>
        <taxon>Bacteria</taxon>
        <taxon>Bacillati</taxon>
        <taxon>Actinomycetota</taxon>
        <taxon>Actinomycetes</taxon>
        <taxon>Micromonosporales</taxon>
        <taxon>Micromonosporaceae</taxon>
        <taxon>Polymorphospora</taxon>
    </lineage>
</organism>